<dbReference type="Proteomes" id="UP001310890">
    <property type="component" value="Unassembled WGS sequence"/>
</dbReference>
<proteinExistence type="predicted"/>
<organism evidence="1 2">
    <name type="scientific">Meristemomyces frigidus</name>
    <dbReference type="NCBI Taxonomy" id="1508187"/>
    <lineage>
        <taxon>Eukaryota</taxon>
        <taxon>Fungi</taxon>
        <taxon>Dikarya</taxon>
        <taxon>Ascomycota</taxon>
        <taxon>Pezizomycotina</taxon>
        <taxon>Dothideomycetes</taxon>
        <taxon>Dothideomycetidae</taxon>
        <taxon>Mycosphaerellales</taxon>
        <taxon>Teratosphaeriaceae</taxon>
        <taxon>Meristemomyces</taxon>
    </lineage>
</organism>
<reference evidence="1" key="1">
    <citation type="submission" date="2023-08" db="EMBL/GenBank/DDBJ databases">
        <title>Black Yeasts Isolated from many extreme environments.</title>
        <authorList>
            <person name="Coleine C."/>
            <person name="Stajich J.E."/>
            <person name="Selbmann L."/>
        </authorList>
    </citation>
    <scope>NUCLEOTIDE SEQUENCE</scope>
    <source>
        <strain evidence="1">CCFEE 5401</strain>
    </source>
</reference>
<protein>
    <submittedName>
        <fullName evidence="1">Uncharacterized protein</fullName>
    </submittedName>
</protein>
<gene>
    <name evidence="1" type="ORF">LTR62_008625</name>
</gene>
<dbReference type="InterPro" id="IPR036412">
    <property type="entry name" value="HAD-like_sf"/>
</dbReference>
<accession>A0AAN7T9D2</accession>
<dbReference type="PANTHER" id="PTHR28181:SF1">
    <property type="entry name" value="COLD TOLERANCE PROTEIN 1"/>
    <property type="match status" value="1"/>
</dbReference>
<evidence type="ECO:0000313" key="2">
    <source>
        <dbReference type="Proteomes" id="UP001310890"/>
    </source>
</evidence>
<dbReference type="InterPro" id="IPR023214">
    <property type="entry name" value="HAD_sf"/>
</dbReference>
<name>A0AAN7T9D2_9PEZI</name>
<dbReference type="PANTHER" id="PTHR28181">
    <property type="entry name" value="UPF0655 PROTEIN YCR015C"/>
    <property type="match status" value="1"/>
</dbReference>
<evidence type="ECO:0000313" key="1">
    <source>
        <dbReference type="EMBL" id="KAK5108241.1"/>
    </source>
</evidence>
<dbReference type="EMBL" id="JAVRRL010000091">
    <property type="protein sequence ID" value="KAK5108241.1"/>
    <property type="molecule type" value="Genomic_DNA"/>
</dbReference>
<comment type="caution">
    <text evidence="1">The sequence shown here is derived from an EMBL/GenBank/DDBJ whole genome shotgun (WGS) entry which is preliminary data.</text>
</comment>
<dbReference type="InterPro" id="IPR050849">
    <property type="entry name" value="HAD-like_hydrolase_phosphatase"/>
</dbReference>
<sequence>MSLLGNVHNLRTTRLPPQSAKVPDWSTFFDAYLRDYQAHKRLHYPATAHVDHSAYSSWLESLGVVERASAQRVSDSGFFKGTTKQHIQHVVQEALDSGNLELRGCWHALFAMFLFDEARATDRLEILSVNFSTTFIRLALQAAASRVPSTVGIDTTALSAFIDHMVINANEIDGLDSLDASSGCLTGNIRTARNKLARMPDTQMPIDQRSLVVYVGDSATDYECLRAADIGIWMCDCAEGEYKRKFSEVFKPLASDVFLPVPITDFKGHRTKAQTCLWTTDLGSVTQMLHALSTV</sequence>
<dbReference type="Gene3D" id="3.40.50.1000">
    <property type="entry name" value="HAD superfamily/HAD-like"/>
    <property type="match status" value="1"/>
</dbReference>
<dbReference type="AlphaFoldDB" id="A0AAN7T9D2"/>
<dbReference type="SUPFAM" id="SSF56784">
    <property type="entry name" value="HAD-like"/>
    <property type="match status" value="1"/>
</dbReference>